<name>A0A382Q6Y4_9ZZZZ</name>
<keyword evidence="1" id="KW-0812">Transmembrane</keyword>
<reference evidence="2" key="1">
    <citation type="submission" date="2018-05" db="EMBL/GenBank/DDBJ databases">
        <authorList>
            <person name="Lanie J.A."/>
            <person name="Ng W.-L."/>
            <person name="Kazmierczak K.M."/>
            <person name="Andrzejewski T.M."/>
            <person name="Davidsen T.M."/>
            <person name="Wayne K.J."/>
            <person name="Tettelin H."/>
            <person name="Glass J.I."/>
            <person name="Rusch D."/>
            <person name="Podicherti R."/>
            <person name="Tsui H.-C.T."/>
            <person name="Winkler M.E."/>
        </authorList>
    </citation>
    <scope>NUCLEOTIDE SEQUENCE</scope>
</reference>
<accession>A0A382Q6Y4</accession>
<protein>
    <submittedName>
        <fullName evidence="2">Uncharacterized protein</fullName>
    </submittedName>
</protein>
<evidence type="ECO:0000256" key="1">
    <source>
        <dbReference type="SAM" id="Phobius"/>
    </source>
</evidence>
<sequence>MNPLSLFILLAEPGATVVAYILLTAGPLLALFFYK</sequence>
<keyword evidence="1" id="KW-1133">Transmembrane helix</keyword>
<proteinExistence type="predicted"/>
<dbReference type="EMBL" id="UINC01112039">
    <property type="protein sequence ID" value="SVC80685.1"/>
    <property type="molecule type" value="Genomic_DNA"/>
</dbReference>
<gene>
    <name evidence="2" type="ORF">METZ01_LOCUS333539</name>
</gene>
<keyword evidence="1" id="KW-0472">Membrane</keyword>
<feature type="transmembrane region" description="Helical" evidence="1">
    <location>
        <begin position="6"/>
        <end position="34"/>
    </location>
</feature>
<dbReference type="AlphaFoldDB" id="A0A382Q6Y4"/>
<evidence type="ECO:0000313" key="2">
    <source>
        <dbReference type="EMBL" id="SVC80685.1"/>
    </source>
</evidence>
<organism evidence="2">
    <name type="scientific">marine metagenome</name>
    <dbReference type="NCBI Taxonomy" id="408172"/>
    <lineage>
        <taxon>unclassified sequences</taxon>
        <taxon>metagenomes</taxon>
        <taxon>ecological metagenomes</taxon>
    </lineage>
</organism>